<reference evidence="2 3" key="1">
    <citation type="submission" date="2018-10" db="EMBL/GenBank/DDBJ databases">
        <title>Genomic Encyclopedia of Type Strains, Phase IV (KMG-IV): sequencing the most valuable type-strain genomes for metagenomic binning, comparative biology and taxonomic classification.</title>
        <authorList>
            <person name="Goeker M."/>
        </authorList>
    </citation>
    <scope>NUCLEOTIDE SEQUENCE [LARGE SCALE GENOMIC DNA]</scope>
    <source>
        <strain evidence="2 3">DSM 19791</strain>
    </source>
</reference>
<evidence type="ECO:0000313" key="3">
    <source>
        <dbReference type="Proteomes" id="UP000276029"/>
    </source>
</evidence>
<gene>
    <name evidence="2" type="ORF">DFR51_1707</name>
</gene>
<keyword evidence="3" id="KW-1185">Reference proteome</keyword>
<evidence type="ECO:0000313" key="2">
    <source>
        <dbReference type="EMBL" id="RKS92128.1"/>
    </source>
</evidence>
<dbReference type="EMBL" id="RBWX01000007">
    <property type="protein sequence ID" value="RKS92128.1"/>
    <property type="molecule type" value="Genomic_DNA"/>
</dbReference>
<feature type="chain" id="PRO_5046563577" description="Peptidase YpeB-like protein" evidence="1">
    <location>
        <begin position="29"/>
        <end position="106"/>
    </location>
</feature>
<keyword evidence="1" id="KW-0732">Signal</keyword>
<evidence type="ECO:0008006" key="4">
    <source>
        <dbReference type="Google" id="ProtNLM"/>
    </source>
</evidence>
<comment type="caution">
    <text evidence="2">The sequence shown here is derived from an EMBL/GenBank/DDBJ whole genome shotgun (WGS) entry which is preliminary data.</text>
</comment>
<sequence length="106" mass="11570">MSSRVKFRVAFVWLALCVSAATAAPAQALDPKMKDHDAARAATKSGEIRSLGEIKSRVGNRVGGELVGSKLDMDRKRYRLRYLREGSVVEVDVDAKTGHIIDIDGN</sequence>
<protein>
    <recommendedName>
        <fullName evidence="4">Peptidase YpeB-like protein</fullName>
    </recommendedName>
</protein>
<feature type="signal peptide" evidence="1">
    <location>
        <begin position="1"/>
        <end position="28"/>
    </location>
</feature>
<name>A0ABX9T3X3_SPHMI</name>
<organism evidence="2 3">
    <name type="scientific">Sphingosinicella microcystinivorans</name>
    <dbReference type="NCBI Taxonomy" id="335406"/>
    <lineage>
        <taxon>Bacteria</taxon>
        <taxon>Pseudomonadati</taxon>
        <taxon>Pseudomonadota</taxon>
        <taxon>Alphaproteobacteria</taxon>
        <taxon>Sphingomonadales</taxon>
        <taxon>Sphingosinicellaceae</taxon>
        <taxon>Sphingosinicella</taxon>
    </lineage>
</organism>
<dbReference type="Proteomes" id="UP000276029">
    <property type="component" value="Unassembled WGS sequence"/>
</dbReference>
<proteinExistence type="predicted"/>
<evidence type="ECO:0000256" key="1">
    <source>
        <dbReference type="SAM" id="SignalP"/>
    </source>
</evidence>
<accession>A0ABX9T3X3</accession>